<dbReference type="STRING" id="1873482.Xedl_01451"/>
<organism evidence="1 2">
    <name type="scientific">Xenorhabdus eapokensis</name>
    <dbReference type="NCBI Taxonomy" id="1873482"/>
    <lineage>
        <taxon>Bacteria</taxon>
        <taxon>Pseudomonadati</taxon>
        <taxon>Pseudomonadota</taxon>
        <taxon>Gammaproteobacteria</taxon>
        <taxon>Enterobacterales</taxon>
        <taxon>Morganellaceae</taxon>
        <taxon>Xenorhabdus</taxon>
    </lineage>
</organism>
<dbReference type="InterPro" id="IPR051220">
    <property type="entry name" value="TFA_Chaperone"/>
</dbReference>
<gene>
    <name evidence="1" type="ORF">Xedl_01451</name>
</gene>
<dbReference type="Proteomes" id="UP000186268">
    <property type="component" value="Unassembled WGS sequence"/>
</dbReference>
<protein>
    <submittedName>
        <fullName evidence="1">Tail assembly chaperone</fullName>
    </submittedName>
</protein>
<dbReference type="InterPro" id="IPR003458">
    <property type="entry name" value="Phage_T4_Gp38_tail_assem"/>
</dbReference>
<dbReference type="AlphaFoldDB" id="A0A1Q5TUR2"/>
<evidence type="ECO:0000313" key="2">
    <source>
        <dbReference type="Proteomes" id="UP000186268"/>
    </source>
</evidence>
<proteinExistence type="predicted"/>
<evidence type="ECO:0000313" key="1">
    <source>
        <dbReference type="EMBL" id="OKP03933.1"/>
    </source>
</evidence>
<name>A0A1Q5TUR2_9GAMM</name>
<dbReference type="RefSeq" id="WP_074023146.1">
    <property type="nucleotide sequence ID" value="NZ_CAWNAG010000180.1"/>
</dbReference>
<sequence>MKNIQHNKTKRKFDNDWFYSAAENGFVYRPYDEQGSYPDDVKPITDELYKKMFAGQSAGKRIVAGADGLPTLMELPPPTPEQLQQQAEQEKRYRMSQAANSITPLQYAVDLNMATDTEQSALIAWKKYTVLLNRVDCSAAPNIDWPKTPK</sequence>
<reference evidence="1 2" key="1">
    <citation type="submission" date="2016-09" db="EMBL/GenBank/DDBJ databases">
        <title>Xenorhabdus thuongxuanensis sp. nov. and Xenorhabdus eapokensis sp. nov., isolated from Steinernema species.</title>
        <authorList>
            <person name="Kaempfer P."/>
            <person name="Tobias N.J."/>
            <person name="Phan Ke L."/>
            <person name="Bode H.B."/>
            <person name="Glaeser S.P."/>
        </authorList>
    </citation>
    <scope>NUCLEOTIDE SEQUENCE [LARGE SCALE GENOMIC DNA]</scope>
    <source>
        <strain evidence="1 2">DL20</strain>
    </source>
</reference>
<dbReference type="Pfam" id="PF02413">
    <property type="entry name" value="Caudo_TAP"/>
    <property type="match status" value="1"/>
</dbReference>
<dbReference type="PANTHER" id="PTHR34413">
    <property type="entry name" value="PROPHAGE TAIL FIBER ASSEMBLY PROTEIN HOMOLOG TFAE-RELATED-RELATED"/>
    <property type="match status" value="1"/>
</dbReference>
<accession>A0A1Q5TUR2</accession>
<dbReference type="PANTHER" id="PTHR34413:SF2">
    <property type="entry name" value="PROPHAGE TAIL FIBER ASSEMBLY PROTEIN HOMOLOG TFAE-RELATED"/>
    <property type="match status" value="1"/>
</dbReference>
<keyword evidence="2" id="KW-1185">Reference proteome</keyword>
<dbReference type="EMBL" id="MKGQ01000007">
    <property type="protein sequence ID" value="OKP03933.1"/>
    <property type="molecule type" value="Genomic_DNA"/>
</dbReference>
<comment type="caution">
    <text evidence="1">The sequence shown here is derived from an EMBL/GenBank/DDBJ whole genome shotgun (WGS) entry which is preliminary data.</text>
</comment>